<proteinExistence type="predicted"/>
<reference evidence="2 3" key="1">
    <citation type="submission" date="2021-02" db="EMBL/GenBank/DDBJ databases">
        <title>Plant Genome Project.</title>
        <authorList>
            <person name="Zhang R.-G."/>
        </authorList>
    </citation>
    <scope>NUCLEOTIDE SEQUENCE [LARGE SCALE GENOMIC DNA]</scope>
    <source>
        <tissue evidence="2">Leaves</tissue>
    </source>
</reference>
<name>A0ABQ8IHZ6_9ROSI</name>
<evidence type="ECO:0000313" key="2">
    <source>
        <dbReference type="EMBL" id="KAH7576221.1"/>
    </source>
</evidence>
<sequence length="342" mass="39763">MNSVIATEVLPEERDIQLPGHFTMKIEPYSPLSKAQDTICVSDILREERDFQPAHFTLKIESYSSLLNVLNKKNERYETSIFDVGGYKWKLILYPVGNETFKDHISLYLAIDESNSFPNDNWTVCVNFKLFVLNQKTMKYLTIQDAKRTVRYFDKLRTEQGCAEFLSLDEFNDPCNGYLVNDCCVFGAEILVIQPSSAIEETIAIVKELDDRSYTWSITNFSKLENGLYSDEFTAGGRKWKLELWPKGYMPSNGKLSLFLSPTNWEPKRKLFAKYKLRILNYFHDKTIEKSVSHWFDSKEGWGYKNIKPLEDINELFNGYLKDDTLIVEVEFDVISSTNVRP</sequence>
<dbReference type="EMBL" id="JAFEMO010000001">
    <property type="protein sequence ID" value="KAH7576221.1"/>
    <property type="molecule type" value="Genomic_DNA"/>
</dbReference>
<feature type="domain" description="MATH" evidence="1">
    <location>
        <begin position="211"/>
        <end position="332"/>
    </location>
</feature>
<organism evidence="2 3">
    <name type="scientific">Xanthoceras sorbifolium</name>
    <dbReference type="NCBI Taxonomy" id="99658"/>
    <lineage>
        <taxon>Eukaryota</taxon>
        <taxon>Viridiplantae</taxon>
        <taxon>Streptophyta</taxon>
        <taxon>Embryophyta</taxon>
        <taxon>Tracheophyta</taxon>
        <taxon>Spermatophyta</taxon>
        <taxon>Magnoliopsida</taxon>
        <taxon>eudicotyledons</taxon>
        <taxon>Gunneridae</taxon>
        <taxon>Pentapetalae</taxon>
        <taxon>rosids</taxon>
        <taxon>malvids</taxon>
        <taxon>Sapindales</taxon>
        <taxon>Sapindaceae</taxon>
        <taxon>Xanthoceroideae</taxon>
        <taxon>Xanthoceras</taxon>
    </lineage>
</organism>
<dbReference type="PANTHER" id="PTHR46162">
    <property type="entry name" value="TRAF-LIKE FAMILY PROTEIN"/>
    <property type="match status" value="1"/>
</dbReference>
<comment type="caution">
    <text evidence="2">The sequence shown here is derived from an EMBL/GenBank/DDBJ whole genome shotgun (WGS) entry which is preliminary data.</text>
</comment>
<dbReference type="CDD" id="cd00121">
    <property type="entry name" value="MATH"/>
    <property type="match status" value="2"/>
</dbReference>
<dbReference type="Proteomes" id="UP000827721">
    <property type="component" value="Unassembled WGS sequence"/>
</dbReference>
<dbReference type="SMART" id="SM00061">
    <property type="entry name" value="MATH"/>
    <property type="match status" value="2"/>
</dbReference>
<dbReference type="SUPFAM" id="SSF49599">
    <property type="entry name" value="TRAF domain-like"/>
    <property type="match status" value="2"/>
</dbReference>
<dbReference type="PROSITE" id="PS50144">
    <property type="entry name" value="MATH"/>
    <property type="match status" value="2"/>
</dbReference>
<accession>A0ABQ8IHZ6</accession>
<gene>
    <name evidence="2" type="ORF">JRO89_XS01G0015800</name>
</gene>
<feature type="domain" description="MATH" evidence="1">
    <location>
        <begin position="53"/>
        <end position="190"/>
    </location>
</feature>
<dbReference type="Pfam" id="PF22486">
    <property type="entry name" value="MATH_2"/>
    <property type="match status" value="2"/>
</dbReference>
<keyword evidence="3" id="KW-1185">Reference proteome</keyword>
<evidence type="ECO:0000259" key="1">
    <source>
        <dbReference type="PROSITE" id="PS50144"/>
    </source>
</evidence>
<dbReference type="InterPro" id="IPR002083">
    <property type="entry name" value="MATH/TRAF_dom"/>
</dbReference>
<dbReference type="InterPro" id="IPR008974">
    <property type="entry name" value="TRAF-like"/>
</dbReference>
<dbReference type="PANTHER" id="PTHR46162:SF40">
    <property type="entry name" value="TRAF-LIKE FAMILY PROTEIN"/>
    <property type="match status" value="1"/>
</dbReference>
<dbReference type="Gene3D" id="2.60.210.10">
    <property type="entry name" value="Apoptosis, Tumor Necrosis Factor Receptor Associated Protein 2, Chain A"/>
    <property type="match status" value="2"/>
</dbReference>
<evidence type="ECO:0000313" key="3">
    <source>
        <dbReference type="Proteomes" id="UP000827721"/>
    </source>
</evidence>
<protein>
    <recommendedName>
        <fullName evidence="1">MATH domain-containing protein</fullName>
    </recommendedName>
</protein>